<reference evidence="2 3" key="1">
    <citation type="submission" date="2019-09" db="EMBL/GenBank/DDBJ databases">
        <title>NBRP : Genome information of microbial organism related human and environment.</title>
        <authorList>
            <person name="Hattori M."/>
            <person name="Oshima K."/>
            <person name="Inaba H."/>
            <person name="Suda W."/>
            <person name="Sakamoto M."/>
            <person name="Iino T."/>
            <person name="Kitahara M."/>
            <person name="Oshida Y."/>
            <person name="Iida T."/>
            <person name="Kudo T."/>
            <person name="Itoh T."/>
            <person name="Ohkuma M."/>
        </authorList>
    </citation>
    <scope>NUCLEOTIDE SEQUENCE [LARGE SCALE GENOMIC DNA]</scope>
    <source>
        <strain evidence="2 3">Hi-2</strain>
    </source>
</reference>
<keyword evidence="1" id="KW-0812">Transmembrane</keyword>
<organism evidence="2 3">
    <name type="scientific">Iodidimonas gelatinilytica</name>
    <dbReference type="NCBI Taxonomy" id="1236966"/>
    <lineage>
        <taxon>Bacteria</taxon>
        <taxon>Pseudomonadati</taxon>
        <taxon>Pseudomonadota</taxon>
        <taxon>Alphaproteobacteria</taxon>
        <taxon>Iodidimonadales</taxon>
        <taxon>Iodidimonadaceae</taxon>
        <taxon>Iodidimonas</taxon>
    </lineage>
</organism>
<protein>
    <submittedName>
        <fullName evidence="2">MFS transporter</fullName>
    </submittedName>
</protein>
<feature type="transmembrane region" description="Helical" evidence="1">
    <location>
        <begin position="412"/>
        <end position="430"/>
    </location>
</feature>
<feature type="transmembrane region" description="Helical" evidence="1">
    <location>
        <begin position="317"/>
        <end position="336"/>
    </location>
</feature>
<evidence type="ECO:0000256" key="1">
    <source>
        <dbReference type="SAM" id="Phobius"/>
    </source>
</evidence>
<feature type="transmembrane region" description="Helical" evidence="1">
    <location>
        <begin position="200"/>
        <end position="222"/>
    </location>
</feature>
<dbReference type="InterPro" id="IPR036259">
    <property type="entry name" value="MFS_trans_sf"/>
</dbReference>
<dbReference type="PANTHER" id="PTHR23526">
    <property type="entry name" value="INTEGRAL MEMBRANE TRANSPORT PROTEIN-RELATED"/>
    <property type="match status" value="1"/>
</dbReference>
<keyword evidence="1" id="KW-0472">Membrane</keyword>
<feature type="transmembrane region" description="Helical" evidence="1">
    <location>
        <begin position="59"/>
        <end position="80"/>
    </location>
</feature>
<dbReference type="Proteomes" id="UP000322084">
    <property type="component" value="Unassembled WGS sequence"/>
</dbReference>
<evidence type="ECO:0000313" key="3">
    <source>
        <dbReference type="Proteomes" id="UP000322084"/>
    </source>
</evidence>
<dbReference type="AlphaFoldDB" id="A0A5A7MS46"/>
<accession>A0A5A7MS46</accession>
<dbReference type="CDD" id="cd06174">
    <property type="entry name" value="MFS"/>
    <property type="match status" value="1"/>
</dbReference>
<feature type="transmembrane region" description="Helical" evidence="1">
    <location>
        <begin position="132"/>
        <end position="150"/>
    </location>
</feature>
<dbReference type="SUPFAM" id="SSF103473">
    <property type="entry name" value="MFS general substrate transporter"/>
    <property type="match status" value="1"/>
</dbReference>
<name>A0A5A7MS46_9PROT</name>
<dbReference type="RefSeq" id="WP_150001021.1">
    <property type="nucleotide sequence ID" value="NZ_BKCL01000009.1"/>
</dbReference>
<feature type="transmembrane region" description="Helical" evidence="1">
    <location>
        <begin position="287"/>
        <end position="305"/>
    </location>
</feature>
<dbReference type="InterPro" id="IPR052528">
    <property type="entry name" value="Sugar_transport-like"/>
</dbReference>
<gene>
    <name evidence="2" type="ORF">JCM17844_24280</name>
</gene>
<proteinExistence type="predicted"/>
<keyword evidence="1" id="KW-1133">Transmembrane helix</keyword>
<feature type="transmembrane region" description="Helical" evidence="1">
    <location>
        <begin position="256"/>
        <end position="275"/>
    </location>
</feature>
<feature type="transmembrane region" description="Helical" evidence="1">
    <location>
        <begin position="104"/>
        <end position="126"/>
    </location>
</feature>
<dbReference type="PANTHER" id="PTHR23526:SF2">
    <property type="entry name" value="MAJOR FACILITATOR SUPERFAMILY (MFS) PROFILE DOMAIN-CONTAINING PROTEIN"/>
    <property type="match status" value="1"/>
</dbReference>
<feature type="transmembrane region" description="Helical" evidence="1">
    <location>
        <begin position="342"/>
        <end position="359"/>
    </location>
</feature>
<comment type="caution">
    <text evidence="2">The sequence shown here is derived from an EMBL/GenBank/DDBJ whole genome shotgun (WGS) entry which is preliminary data.</text>
</comment>
<sequence length="436" mass="45822">MTTTAKEAIHQLLTGDDEGRLCRDIPESACKDQPGNFLIHIASLAATKTGDGLADPKLVLSWLLGALGAPAFFIGLLVPIREAGVLVPQLFISAAIRALPVRKWIWVFGSAVQGLSVIGMGMTAFFMEGRMAGWTLVGLLSLFALARSLCSVSYKDVLGKTLSKSTRGTASGTAGTVAAAFVLLFGTLLSSGILDKSVPVIASALICAGGLWGISAVLFATLKEKPGATEGGKNALPLVIEQFGLLKRDRQLRRFILTRALLLSTALSPPFLLALSGQQSGRKLGELGLFVLASALASLVSTYVWGRISDRSSRKVLQLTGLLASLPLGIAGSLGIWAPQMIGLPLLMPFVLFVLMIAHQGVRLGRSTHLVDMATPDHRAAYTALSNSMIGLLLIMGGGFGGLAYIWSESAVLVLFAIMGLLAAWAASGLDEVQQD</sequence>
<dbReference type="EMBL" id="BKCL01000009">
    <property type="protein sequence ID" value="GEQ98791.1"/>
    <property type="molecule type" value="Genomic_DNA"/>
</dbReference>
<feature type="transmembrane region" description="Helical" evidence="1">
    <location>
        <begin position="380"/>
        <end position="406"/>
    </location>
</feature>
<evidence type="ECO:0000313" key="2">
    <source>
        <dbReference type="EMBL" id="GEQ98791.1"/>
    </source>
</evidence>
<feature type="transmembrane region" description="Helical" evidence="1">
    <location>
        <begin position="171"/>
        <end position="194"/>
    </location>
</feature>
<dbReference type="Gene3D" id="1.20.1250.20">
    <property type="entry name" value="MFS general substrate transporter like domains"/>
    <property type="match status" value="1"/>
</dbReference>